<proteinExistence type="predicted"/>
<evidence type="ECO:0000259" key="2">
    <source>
        <dbReference type="Pfam" id="PF00326"/>
    </source>
</evidence>
<dbReference type="InterPro" id="IPR050955">
    <property type="entry name" value="Plant_Biomass_Hydrol_Est"/>
</dbReference>
<evidence type="ECO:0000313" key="4">
    <source>
        <dbReference type="Proteomes" id="UP000298327"/>
    </source>
</evidence>
<dbReference type="GO" id="GO:0006508">
    <property type="term" value="P:proteolysis"/>
    <property type="evidence" value="ECO:0007669"/>
    <property type="project" value="InterPro"/>
</dbReference>
<protein>
    <recommendedName>
        <fullName evidence="2">Peptidase S9 prolyl oligopeptidase catalytic domain-containing protein</fullName>
    </recommendedName>
</protein>
<accession>A0A4Y9YWN6</accession>
<gene>
    <name evidence="3" type="ORF">EVG20_g4262</name>
</gene>
<dbReference type="STRING" id="205917.A0A4Y9YWN6"/>
<keyword evidence="1" id="KW-0732">Signal</keyword>
<keyword evidence="4" id="KW-1185">Reference proteome</keyword>
<dbReference type="PANTHER" id="PTHR43037:SF4">
    <property type="entry name" value="PEPTIDASE S9 PROLYL OLIGOPEPTIDASE CATALYTIC DOMAIN-CONTAINING PROTEIN"/>
    <property type="match status" value="1"/>
</dbReference>
<dbReference type="InterPro" id="IPR001375">
    <property type="entry name" value="Peptidase_S9_cat"/>
</dbReference>
<dbReference type="SUPFAM" id="SSF53474">
    <property type="entry name" value="alpha/beta-Hydrolases"/>
    <property type="match status" value="1"/>
</dbReference>
<reference evidence="3 4" key="1">
    <citation type="submission" date="2019-02" db="EMBL/GenBank/DDBJ databases">
        <title>Genome sequencing of the rare red list fungi Dentipellis fragilis.</title>
        <authorList>
            <person name="Buettner E."/>
            <person name="Kellner H."/>
        </authorList>
    </citation>
    <scope>NUCLEOTIDE SEQUENCE [LARGE SCALE GENOMIC DNA]</scope>
    <source>
        <strain evidence="3 4">DSM 105465</strain>
    </source>
</reference>
<dbReference type="PANTHER" id="PTHR43037">
    <property type="entry name" value="UNNAMED PRODUCT-RELATED"/>
    <property type="match status" value="1"/>
</dbReference>
<name>A0A4Y9YWN6_9AGAM</name>
<organism evidence="3 4">
    <name type="scientific">Dentipellis fragilis</name>
    <dbReference type="NCBI Taxonomy" id="205917"/>
    <lineage>
        <taxon>Eukaryota</taxon>
        <taxon>Fungi</taxon>
        <taxon>Dikarya</taxon>
        <taxon>Basidiomycota</taxon>
        <taxon>Agaricomycotina</taxon>
        <taxon>Agaricomycetes</taxon>
        <taxon>Russulales</taxon>
        <taxon>Hericiaceae</taxon>
        <taxon>Dentipellis</taxon>
    </lineage>
</organism>
<dbReference type="AlphaFoldDB" id="A0A4Y9YWN6"/>
<feature type="domain" description="Peptidase S9 prolyl oligopeptidase catalytic" evidence="2">
    <location>
        <begin position="459"/>
        <end position="596"/>
    </location>
</feature>
<evidence type="ECO:0000256" key="1">
    <source>
        <dbReference type="ARBA" id="ARBA00022729"/>
    </source>
</evidence>
<sequence>MTIPPGTDSAWRVELSSKWDARSQYMRESSISWPPHFLLIVRTLLFRSLWHLSLPEPSETVAEPIDFEKSWPSSYADGGQVSWSAAFSDATGNIKVSFPDIRWDTLRATEGWPALQHHSVLHTTLTVHPSDNASQAPQLLFDLKQGTFFTIVPRLPNSELSDSVPEWYAGNVYNMERSLPQAVQLPSPPSLSSPTVYDVYVSGDYEIRLFGDPRSGGSECPVLDITLSVQSESPAIGFIREPSHDIVCDFVDGFAFGDALGVGLRSISGWWTVTSASIPGPSERGLTVQLVKKLRLAPGQTRIFPLQIHQTAPFDSDTLGIQIDLMSGTVTAQVYIEFSISQQSQTQWRQHATPPIRASYFFAQSMPTVFLVHSPFSPTPYGETPKPPILATHGAGVDIIDQPFWAEALPRQERSWIIMPTGLTSWGLDWHGPSAQEAWATVGALGAILERNPAWHSWKLADNTKVVLLGHSNGGQGTWYLASRYPDRVVAAIPAAGYIKAQSYVPLTQSRSAHFIDPSLRAVLETAFTPDDNDLFLSNLVDTPILAIHGGDDTNVPTWHTREAVSVLKTWNPDANVTYHEDPGESHWYPKVFANDHVQKFLDSVFELQGSEASPTKGFTLTVSNPAESGSLHGWRITGLHIPGRIARLTVQDEAGVISISSQNVKSFSLDRRRTPAPKLVVDGVDILLTQLHGNIARIESGLNGWQVQEAANLINLPQKSGRLATILTTPGPLQIIVPNITSQSRELSIAQRLAYNLNLFHKLDTEIISDAEALQRLQDHNMGLGNIIVISPAAGRFARHCLKPVPAKTSFDISDTPDGPVLRFRGQVLNEHSQGTLFLQPHPSNPSGVMLFMIGNDAEGLERAARLFPIRTGISAPDWLVVGGMADIFGAAGVQGAGVWGEGWSWNKAISWHD</sequence>
<dbReference type="Proteomes" id="UP000298327">
    <property type="component" value="Unassembled WGS sequence"/>
</dbReference>
<dbReference type="EMBL" id="SEOQ01000215">
    <property type="protein sequence ID" value="TFY66824.1"/>
    <property type="molecule type" value="Genomic_DNA"/>
</dbReference>
<dbReference type="Gene3D" id="3.40.50.1820">
    <property type="entry name" value="alpha/beta hydrolase"/>
    <property type="match status" value="1"/>
</dbReference>
<dbReference type="GO" id="GO:0008236">
    <property type="term" value="F:serine-type peptidase activity"/>
    <property type="evidence" value="ECO:0007669"/>
    <property type="project" value="InterPro"/>
</dbReference>
<dbReference type="OrthoDB" id="449091at2759"/>
<dbReference type="InterPro" id="IPR029058">
    <property type="entry name" value="AB_hydrolase_fold"/>
</dbReference>
<comment type="caution">
    <text evidence="3">The sequence shown here is derived from an EMBL/GenBank/DDBJ whole genome shotgun (WGS) entry which is preliminary data.</text>
</comment>
<evidence type="ECO:0000313" key="3">
    <source>
        <dbReference type="EMBL" id="TFY66824.1"/>
    </source>
</evidence>
<dbReference type="Pfam" id="PF00326">
    <property type="entry name" value="Peptidase_S9"/>
    <property type="match status" value="1"/>
</dbReference>